<dbReference type="RefSeq" id="WP_110000780.1">
    <property type="nucleotide sequence ID" value="NZ_QGTZ01000009.1"/>
</dbReference>
<sequence length="97" mass="11396">MIRTIKTIGRFVIQDRKTGQYLQHNGIECDNPDHPYNDVDSTDEATVWGTLEHVAYVLWWFVDMNGDYRIINLGTKQQYVKDKKRGIAHVVREEEQS</sequence>
<organism evidence="1 2">
    <name type="scientific">Paenibacillus pabuli</name>
    <dbReference type="NCBI Taxonomy" id="1472"/>
    <lineage>
        <taxon>Bacteria</taxon>
        <taxon>Bacillati</taxon>
        <taxon>Bacillota</taxon>
        <taxon>Bacilli</taxon>
        <taxon>Bacillales</taxon>
        <taxon>Paenibacillaceae</taxon>
        <taxon>Paenibacillus</taxon>
    </lineage>
</organism>
<dbReference type="AlphaFoldDB" id="A0A855XW95"/>
<evidence type="ECO:0000313" key="1">
    <source>
        <dbReference type="EMBL" id="PWW37362.1"/>
    </source>
</evidence>
<reference evidence="1 2" key="1">
    <citation type="submission" date="2018-05" db="EMBL/GenBank/DDBJ databases">
        <title>Freshwater and sediment microbial communities from various areas in North America, analyzing microbe dynamics in response to fracking.</title>
        <authorList>
            <person name="Lamendella R."/>
        </authorList>
    </citation>
    <scope>NUCLEOTIDE SEQUENCE [LARGE SCALE GENOMIC DNA]</scope>
    <source>
        <strain evidence="1 2">DB-3</strain>
    </source>
</reference>
<comment type="caution">
    <text evidence="1">The sequence shown here is derived from an EMBL/GenBank/DDBJ whole genome shotgun (WGS) entry which is preliminary data.</text>
</comment>
<name>A0A855XW95_9BACL</name>
<accession>A0A855XW95</accession>
<gene>
    <name evidence="1" type="ORF">DET56_109248</name>
</gene>
<dbReference type="EMBL" id="QGTZ01000009">
    <property type="protein sequence ID" value="PWW37362.1"/>
    <property type="molecule type" value="Genomic_DNA"/>
</dbReference>
<dbReference type="Proteomes" id="UP000247078">
    <property type="component" value="Unassembled WGS sequence"/>
</dbReference>
<protein>
    <submittedName>
        <fullName evidence="1">Uncharacterized protein</fullName>
    </submittedName>
</protein>
<proteinExistence type="predicted"/>
<evidence type="ECO:0000313" key="2">
    <source>
        <dbReference type="Proteomes" id="UP000247078"/>
    </source>
</evidence>